<feature type="compositionally biased region" description="Basic and acidic residues" evidence="1">
    <location>
        <begin position="9"/>
        <end position="20"/>
    </location>
</feature>
<name>A0A7J6RRH1_PEROL</name>
<gene>
    <name evidence="2" type="ORF">FOZ63_021711</name>
</gene>
<dbReference type="AlphaFoldDB" id="A0A7J6RRH1"/>
<feature type="non-terminal residue" evidence="2">
    <location>
        <position position="92"/>
    </location>
</feature>
<evidence type="ECO:0000313" key="3">
    <source>
        <dbReference type="Proteomes" id="UP000553632"/>
    </source>
</evidence>
<evidence type="ECO:0000256" key="1">
    <source>
        <dbReference type="SAM" id="MobiDB-lite"/>
    </source>
</evidence>
<feature type="compositionally biased region" description="Basic and acidic residues" evidence="1">
    <location>
        <begin position="29"/>
        <end position="39"/>
    </location>
</feature>
<sequence length="92" mass="10594">MKSVGGGRDIAEQQRARGSDENEDPNLQGERRDAAEKSKKYMQETMIPTLLQLRNLMQSETSPFVYHINNCLRELLRDFKDEIATFCNGDDQ</sequence>
<protein>
    <submittedName>
        <fullName evidence="2">Uncharacterized protein</fullName>
    </submittedName>
</protein>
<keyword evidence="3" id="KW-1185">Reference proteome</keyword>
<accession>A0A7J6RRH1</accession>
<dbReference type="EMBL" id="JABANO010023743">
    <property type="protein sequence ID" value="KAF4723021.1"/>
    <property type="molecule type" value="Genomic_DNA"/>
</dbReference>
<evidence type="ECO:0000313" key="2">
    <source>
        <dbReference type="EMBL" id="KAF4723021.1"/>
    </source>
</evidence>
<organism evidence="2 3">
    <name type="scientific">Perkinsus olseni</name>
    <name type="common">Perkinsus atlanticus</name>
    <dbReference type="NCBI Taxonomy" id="32597"/>
    <lineage>
        <taxon>Eukaryota</taxon>
        <taxon>Sar</taxon>
        <taxon>Alveolata</taxon>
        <taxon>Perkinsozoa</taxon>
        <taxon>Perkinsea</taxon>
        <taxon>Perkinsida</taxon>
        <taxon>Perkinsidae</taxon>
        <taxon>Perkinsus</taxon>
    </lineage>
</organism>
<comment type="caution">
    <text evidence="2">The sequence shown here is derived from an EMBL/GenBank/DDBJ whole genome shotgun (WGS) entry which is preliminary data.</text>
</comment>
<proteinExistence type="predicted"/>
<dbReference type="Proteomes" id="UP000553632">
    <property type="component" value="Unassembled WGS sequence"/>
</dbReference>
<feature type="region of interest" description="Disordered" evidence="1">
    <location>
        <begin position="1"/>
        <end position="39"/>
    </location>
</feature>
<reference evidence="2 3" key="1">
    <citation type="submission" date="2020-04" db="EMBL/GenBank/DDBJ databases">
        <title>Perkinsus olseni comparative genomics.</title>
        <authorList>
            <person name="Bogema D.R."/>
        </authorList>
    </citation>
    <scope>NUCLEOTIDE SEQUENCE [LARGE SCALE GENOMIC DNA]</scope>
    <source>
        <strain evidence="2 3">ATCC PRA-207</strain>
    </source>
</reference>